<dbReference type="InterPro" id="IPR001878">
    <property type="entry name" value="Znf_CCHC"/>
</dbReference>
<reference evidence="3 4" key="1">
    <citation type="submission" date="2024-04" db="EMBL/GenBank/DDBJ databases">
        <title>Symmetric and asymmetric DNA N6-adenine methylation regulates different biological responses in Mucorales.</title>
        <authorList>
            <consortium name="Lawrence Berkeley National Laboratory"/>
            <person name="Lax C."/>
            <person name="Mondo S.J."/>
            <person name="Osorio-Concepcion M."/>
            <person name="Muszewska A."/>
            <person name="Corrochano-Luque M."/>
            <person name="Gutierrez G."/>
            <person name="Riley R."/>
            <person name="Lipzen A."/>
            <person name="Guo J."/>
            <person name="Hundley H."/>
            <person name="Amirebrahimi M."/>
            <person name="Ng V."/>
            <person name="Lorenzo-Gutierrez D."/>
            <person name="Binder U."/>
            <person name="Yang J."/>
            <person name="Song Y."/>
            <person name="Canovas D."/>
            <person name="Navarro E."/>
            <person name="Freitag M."/>
            <person name="Gabaldon T."/>
            <person name="Grigoriev I.V."/>
            <person name="Corrochano L.M."/>
            <person name="Nicolas F.E."/>
            <person name="Garre V."/>
        </authorList>
    </citation>
    <scope>NUCLEOTIDE SEQUENCE [LARGE SCALE GENOMIC DNA]</scope>
    <source>
        <strain evidence="3 4">L51</strain>
    </source>
</reference>
<proteinExistence type="predicted"/>
<dbReference type="Proteomes" id="UP001448207">
    <property type="component" value="Unassembled WGS sequence"/>
</dbReference>
<keyword evidence="1" id="KW-0479">Metal-binding</keyword>
<sequence>MVYKLVLSCTGAFSMVEFAASPIFKHFLGTEYAILDTHPTDSWEEYPRMSHNIQWMDTSDGFHTTTSTMPIWCRYCHADNHDRQSCPKRPANKRQCWICDQTGHVRDQCPQAQAKNSRPRKESHLTNNTIPEVEMTEAPLHNTIKAIQALLNSMLRILILPYKRLWPS</sequence>
<gene>
    <name evidence="3" type="ORF">J3Q64DRAFT_1658594</name>
</gene>
<dbReference type="InterPro" id="IPR036875">
    <property type="entry name" value="Znf_CCHC_sf"/>
</dbReference>
<protein>
    <recommendedName>
        <fullName evidence="2">CCHC-type domain-containing protein</fullName>
    </recommendedName>
</protein>
<keyword evidence="1" id="KW-0863">Zinc-finger</keyword>
<keyword evidence="1" id="KW-0862">Zinc</keyword>
<name>A0ABR3B1M7_PHYBL</name>
<organism evidence="3 4">
    <name type="scientific">Phycomyces blakesleeanus</name>
    <dbReference type="NCBI Taxonomy" id="4837"/>
    <lineage>
        <taxon>Eukaryota</taxon>
        <taxon>Fungi</taxon>
        <taxon>Fungi incertae sedis</taxon>
        <taxon>Mucoromycota</taxon>
        <taxon>Mucoromycotina</taxon>
        <taxon>Mucoromycetes</taxon>
        <taxon>Mucorales</taxon>
        <taxon>Phycomycetaceae</taxon>
        <taxon>Phycomyces</taxon>
    </lineage>
</organism>
<dbReference type="EMBL" id="JBCLYO010000007">
    <property type="protein sequence ID" value="KAL0087482.1"/>
    <property type="molecule type" value="Genomic_DNA"/>
</dbReference>
<evidence type="ECO:0000313" key="4">
    <source>
        <dbReference type="Proteomes" id="UP001448207"/>
    </source>
</evidence>
<feature type="non-terminal residue" evidence="3">
    <location>
        <position position="168"/>
    </location>
</feature>
<comment type="caution">
    <text evidence="3">The sequence shown here is derived from an EMBL/GenBank/DDBJ whole genome shotgun (WGS) entry which is preliminary data.</text>
</comment>
<keyword evidence="4" id="KW-1185">Reference proteome</keyword>
<dbReference type="SMART" id="SM00343">
    <property type="entry name" value="ZnF_C2HC"/>
    <property type="match status" value="2"/>
</dbReference>
<dbReference type="PROSITE" id="PS50158">
    <property type="entry name" value="ZF_CCHC"/>
    <property type="match status" value="1"/>
</dbReference>
<dbReference type="Gene3D" id="4.10.60.10">
    <property type="entry name" value="Zinc finger, CCHC-type"/>
    <property type="match status" value="1"/>
</dbReference>
<accession>A0ABR3B1M7</accession>
<feature type="domain" description="CCHC-type" evidence="2">
    <location>
        <begin position="96"/>
        <end position="111"/>
    </location>
</feature>
<evidence type="ECO:0000256" key="1">
    <source>
        <dbReference type="PROSITE-ProRule" id="PRU00047"/>
    </source>
</evidence>
<dbReference type="SUPFAM" id="SSF57756">
    <property type="entry name" value="Retrovirus zinc finger-like domains"/>
    <property type="match status" value="1"/>
</dbReference>
<evidence type="ECO:0000259" key="2">
    <source>
        <dbReference type="PROSITE" id="PS50158"/>
    </source>
</evidence>
<evidence type="ECO:0000313" key="3">
    <source>
        <dbReference type="EMBL" id="KAL0087482.1"/>
    </source>
</evidence>